<feature type="compositionally biased region" description="Low complexity" evidence="1">
    <location>
        <begin position="1"/>
        <end position="19"/>
    </location>
</feature>
<evidence type="ECO:0000256" key="2">
    <source>
        <dbReference type="SAM" id="Phobius"/>
    </source>
</evidence>
<feature type="transmembrane region" description="Helical" evidence="2">
    <location>
        <begin position="177"/>
        <end position="207"/>
    </location>
</feature>
<keyword evidence="2" id="KW-1133">Transmembrane helix</keyword>
<evidence type="ECO:0000313" key="3">
    <source>
        <dbReference type="EnsemblMetazoa" id="XP_022645044"/>
    </source>
</evidence>
<dbReference type="AlphaFoldDB" id="A0A7M7JE14"/>
<dbReference type="Proteomes" id="UP000594260">
    <property type="component" value="Unplaced"/>
</dbReference>
<dbReference type="OrthoDB" id="10370487at2759"/>
<dbReference type="RefSeq" id="XP_022645044.1">
    <property type="nucleotide sequence ID" value="XM_022789309.1"/>
</dbReference>
<keyword evidence="2" id="KW-0812">Transmembrane</keyword>
<evidence type="ECO:0000313" key="4">
    <source>
        <dbReference type="Proteomes" id="UP000594260"/>
    </source>
</evidence>
<reference evidence="3" key="1">
    <citation type="submission" date="2021-01" db="UniProtKB">
        <authorList>
            <consortium name="EnsemblMetazoa"/>
        </authorList>
    </citation>
    <scope>IDENTIFICATION</scope>
</reference>
<keyword evidence="2" id="KW-0472">Membrane</keyword>
<feature type="transmembrane region" description="Helical" evidence="2">
    <location>
        <begin position="144"/>
        <end position="165"/>
    </location>
</feature>
<proteinExistence type="predicted"/>
<dbReference type="GeneID" id="111243549"/>
<dbReference type="KEGG" id="vde:111243549"/>
<keyword evidence="4" id="KW-1185">Reference proteome</keyword>
<name>A0A7M7JE14_VARDE</name>
<evidence type="ECO:0000256" key="1">
    <source>
        <dbReference type="SAM" id="MobiDB-lite"/>
    </source>
</evidence>
<feature type="transmembrane region" description="Helical" evidence="2">
    <location>
        <begin position="120"/>
        <end position="138"/>
    </location>
</feature>
<dbReference type="InParanoid" id="A0A7M7JE14"/>
<accession>A0A7M7JE14</accession>
<dbReference type="EnsemblMetazoa" id="XM_022789309">
    <property type="protein sequence ID" value="XP_022645044"/>
    <property type="gene ID" value="LOC111243549"/>
</dbReference>
<sequence>MMSSQEDSSSQESGPSQSDLLPRADCSLRRNGALSEGVPLSANDLNNSASVATNVDKKKATQLPVPSIYRTRHSVASAPDLETIIVTEYSVPLTNAHKAPAVLQPFNACRPLAVLLRFRVAQVASGFCTFLLGCSALLDRDTRHALFAACIIGLLCVFCTAMHIVDCRQKGPQGLQYIFPGMHVTLAVTLTTIGVIACLVTCVVHAASTDNRNVFKLAVSQSVALTPWLLVEMATIALRVMWARRYIS</sequence>
<feature type="region of interest" description="Disordered" evidence="1">
    <location>
        <begin position="1"/>
        <end position="23"/>
    </location>
</feature>
<organism evidence="3 4">
    <name type="scientific">Varroa destructor</name>
    <name type="common">Honeybee mite</name>
    <dbReference type="NCBI Taxonomy" id="109461"/>
    <lineage>
        <taxon>Eukaryota</taxon>
        <taxon>Metazoa</taxon>
        <taxon>Ecdysozoa</taxon>
        <taxon>Arthropoda</taxon>
        <taxon>Chelicerata</taxon>
        <taxon>Arachnida</taxon>
        <taxon>Acari</taxon>
        <taxon>Parasitiformes</taxon>
        <taxon>Mesostigmata</taxon>
        <taxon>Gamasina</taxon>
        <taxon>Dermanyssoidea</taxon>
        <taxon>Varroidae</taxon>
        <taxon>Varroa</taxon>
    </lineage>
</organism>
<protein>
    <submittedName>
        <fullName evidence="3">Uncharacterized protein</fullName>
    </submittedName>
</protein>